<comment type="caution">
    <text evidence="1">The sequence shown here is derived from an EMBL/GenBank/DDBJ whole genome shotgun (WGS) entry which is preliminary data.</text>
</comment>
<dbReference type="AlphaFoldDB" id="A0A7D9JK44"/>
<feature type="non-terminal residue" evidence="1">
    <location>
        <position position="199"/>
    </location>
</feature>
<sequence>MGVYLNRSVIQIHLHFGFHNERFKQKASSDRNNIRQVIAHNIERKFNLFCCGCKVRDQDCLMLDEFEKWEMYGLDAIEEAGTNYAVWREFTNVIEILNVPFEKYFTEHLLSLEENPDLMLIESLFQEYRDNKALIEVLCDLSDPKADPLEPVAECLFGSPPTFIFYVRGKGEKFRSKEQDEQKAYQNYLKDKLRKHFNN</sequence>
<organism evidence="1 2">
    <name type="scientific">Paramuricea clavata</name>
    <name type="common">Red gorgonian</name>
    <name type="synonym">Violescent sea-whip</name>
    <dbReference type="NCBI Taxonomy" id="317549"/>
    <lineage>
        <taxon>Eukaryota</taxon>
        <taxon>Metazoa</taxon>
        <taxon>Cnidaria</taxon>
        <taxon>Anthozoa</taxon>
        <taxon>Octocorallia</taxon>
        <taxon>Malacalcyonacea</taxon>
        <taxon>Plexauridae</taxon>
        <taxon>Paramuricea</taxon>
    </lineage>
</organism>
<reference evidence="1" key="1">
    <citation type="submission" date="2020-04" db="EMBL/GenBank/DDBJ databases">
        <authorList>
            <person name="Alioto T."/>
            <person name="Alioto T."/>
            <person name="Gomez Garrido J."/>
        </authorList>
    </citation>
    <scope>NUCLEOTIDE SEQUENCE</scope>
    <source>
        <strain evidence="1">A484AB</strain>
    </source>
</reference>
<evidence type="ECO:0000313" key="2">
    <source>
        <dbReference type="Proteomes" id="UP001152795"/>
    </source>
</evidence>
<gene>
    <name evidence="1" type="ORF">PACLA_8A032791</name>
</gene>
<evidence type="ECO:0000313" key="1">
    <source>
        <dbReference type="EMBL" id="CAB4030806.1"/>
    </source>
</evidence>
<keyword evidence="2" id="KW-1185">Reference proteome</keyword>
<dbReference type="EMBL" id="CACRXK020017154">
    <property type="protein sequence ID" value="CAB4030806.1"/>
    <property type="molecule type" value="Genomic_DNA"/>
</dbReference>
<proteinExistence type="predicted"/>
<name>A0A7D9JK44_PARCT</name>
<protein>
    <submittedName>
        <fullName evidence="1">Uncharacterized protein</fullName>
    </submittedName>
</protein>
<accession>A0A7D9JK44</accession>
<dbReference type="Proteomes" id="UP001152795">
    <property type="component" value="Unassembled WGS sequence"/>
</dbReference>